<evidence type="ECO:0000313" key="2">
    <source>
        <dbReference type="Proteomes" id="UP000294335"/>
    </source>
</evidence>
<evidence type="ECO:0000313" key="1">
    <source>
        <dbReference type="EMBL" id="SPO63798.1"/>
    </source>
</evidence>
<comment type="caution">
    <text evidence="1">The sequence shown here is derived from an EMBL/GenBank/DDBJ whole genome shotgun (WGS) entry which is preliminary data.</text>
</comment>
<dbReference type="AlphaFoldDB" id="A0AAQ1SWB6"/>
<keyword evidence="2" id="KW-1185">Reference proteome</keyword>
<accession>A0AAQ1SWB6</accession>
<sequence>MGSVSWRRGNRLIITGAQVYAQRRVADGRKWLGALCRKDVTALNEISCSYCGLFAGKPAPTGVA</sequence>
<dbReference type="EMBL" id="OPYN01000224">
    <property type="protein sequence ID" value="SPO63798.1"/>
    <property type="molecule type" value="Genomic_DNA"/>
</dbReference>
<reference evidence="1 2" key="1">
    <citation type="submission" date="2018-02" db="EMBL/GenBank/DDBJ databases">
        <authorList>
            <person name="Dubost A."/>
        </authorList>
    </citation>
    <scope>NUCLEOTIDE SEQUENCE [LARGE SCALE GENOMIC DNA]</scope>
    <source>
        <strain evidence="2">JV551A3</strain>
    </source>
</reference>
<name>A0AAQ1SWB6_9PSED</name>
<dbReference type="Proteomes" id="UP000294335">
    <property type="component" value="Unassembled WGS sequence"/>
</dbReference>
<proteinExistence type="predicted"/>
<organism evidence="1 2">
    <name type="scientific">Pseudomonas inefficax</name>
    <dbReference type="NCBI Taxonomy" id="2078786"/>
    <lineage>
        <taxon>Bacteria</taxon>
        <taxon>Pseudomonadati</taxon>
        <taxon>Pseudomonadota</taxon>
        <taxon>Gammaproteobacteria</taxon>
        <taxon>Pseudomonadales</taxon>
        <taxon>Pseudomonadaceae</taxon>
        <taxon>Pseudomonas</taxon>
    </lineage>
</organism>
<gene>
    <name evidence="1" type="ORF">JV551A3_V1_2240031</name>
</gene>
<protein>
    <submittedName>
        <fullName evidence="1">Uncharacterized protein</fullName>
    </submittedName>
</protein>